<evidence type="ECO:0000313" key="2">
    <source>
        <dbReference type="EnsemblPlants" id="OPUNC06G23990.1"/>
    </source>
</evidence>
<dbReference type="STRING" id="4537.A0A0E0LF90"/>
<dbReference type="HOGENOM" id="CLU_036667_1_0_1"/>
<feature type="compositionally biased region" description="Basic and acidic residues" evidence="1">
    <location>
        <begin position="22"/>
        <end position="42"/>
    </location>
</feature>
<protein>
    <recommendedName>
        <fullName evidence="4">PDZ domain-containing protein</fullName>
    </recommendedName>
</protein>
<dbReference type="InterPro" id="IPR009003">
    <property type="entry name" value="Peptidase_S1_PA"/>
</dbReference>
<dbReference type="Gene3D" id="2.40.10.120">
    <property type="match status" value="1"/>
</dbReference>
<organism evidence="2">
    <name type="scientific">Oryza punctata</name>
    <name type="common">Red rice</name>
    <dbReference type="NCBI Taxonomy" id="4537"/>
    <lineage>
        <taxon>Eukaryota</taxon>
        <taxon>Viridiplantae</taxon>
        <taxon>Streptophyta</taxon>
        <taxon>Embryophyta</taxon>
        <taxon>Tracheophyta</taxon>
        <taxon>Spermatophyta</taxon>
        <taxon>Magnoliopsida</taxon>
        <taxon>Liliopsida</taxon>
        <taxon>Poales</taxon>
        <taxon>Poaceae</taxon>
        <taxon>BOP clade</taxon>
        <taxon>Oryzoideae</taxon>
        <taxon>Oryzeae</taxon>
        <taxon>Oryzinae</taxon>
        <taxon>Oryza</taxon>
    </lineage>
</organism>
<reference evidence="2" key="2">
    <citation type="submission" date="2018-05" db="EMBL/GenBank/DDBJ databases">
        <title>OpunRS2 (Oryza punctata Reference Sequence Version 2).</title>
        <authorList>
            <person name="Zhang J."/>
            <person name="Kudrna D."/>
            <person name="Lee S."/>
            <person name="Talag J."/>
            <person name="Welchert J."/>
            <person name="Wing R.A."/>
        </authorList>
    </citation>
    <scope>NUCLEOTIDE SEQUENCE [LARGE SCALE GENOMIC DNA]</scope>
</reference>
<dbReference type="OMA" id="QNHETCK"/>
<dbReference type="PANTHER" id="PTHR47389:SF5">
    <property type="entry name" value="OS09G0436700 PROTEIN"/>
    <property type="match status" value="1"/>
</dbReference>
<dbReference type="InterPro" id="IPR036034">
    <property type="entry name" value="PDZ_sf"/>
</dbReference>
<evidence type="ECO:0000313" key="3">
    <source>
        <dbReference type="Proteomes" id="UP000026962"/>
    </source>
</evidence>
<dbReference type="Proteomes" id="UP000026962">
    <property type="component" value="Chromosome 6"/>
</dbReference>
<keyword evidence="3" id="KW-1185">Reference proteome</keyword>
<dbReference type="AlphaFoldDB" id="A0A0E0LF90"/>
<feature type="region of interest" description="Disordered" evidence="1">
    <location>
        <begin position="1"/>
        <end position="42"/>
    </location>
</feature>
<evidence type="ECO:0000256" key="1">
    <source>
        <dbReference type="SAM" id="MobiDB-lite"/>
    </source>
</evidence>
<accession>A0A0E0LF90</accession>
<dbReference type="eggNOG" id="KOG1320">
    <property type="taxonomic scope" value="Eukaryota"/>
</dbReference>
<dbReference type="PANTHER" id="PTHR47389">
    <property type="entry name" value="OS09G0436400 PROTEIN"/>
    <property type="match status" value="1"/>
</dbReference>
<dbReference type="SUPFAM" id="SSF50494">
    <property type="entry name" value="Trypsin-like serine proteases"/>
    <property type="match status" value="1"/>
</dbReference>
<name>A0A0E0LF90_ORYPU</name>
<dbReference type="Gramene" id="OPUNC06G23990.1">
    <property type="protein sequence ID" value="OPUNC06G23990.1"/>
    <property type="gene ID" value="OPUNC06G23990"/>
</dbReference>
<reference evidence="2" key="1">
    <citation type="submission" date="2015-04" db="UniProtKB">
        <authorList>
            <consortium name="EnsemblPlants"/>
        </authorList>
    </citation>
    <scope>IDENTIFICATION</scope>
</reference>
<dbReference type="EnsemblPlants" id="OPUNC06G23990.1">
    <property type="protein sequence ID" value="OPUNC06G23990.1"/>
    <property type="gene ID" value="OPUNC06G23990"/>
</dbReference>
<dbReference type="SUPFAM" id="SSF50156">
    <property type="entry name" value="PDZ domain-like"/>
    <property type="match status" value="1"/>
</dbReference>
<sequence>MSQVGSAPEMPFPSDGDSSCSEDIRNEGHQRRELLEGESSRRELSAVVERRAYNLRPRKDDSVTTQQRLEFARWRQQRTQQRIERKEAVALKQKQQMEFIERASKTIKEMMDRMPKAREVDLENRTDILNTDTGGTMEMEKWCPYFDPFEIGLHTTTLKSVSWAVEELALQAAACVVGLQSRTDVGTDHFFCSGTIVECSEGCAKIVTVANLVKKCPDTDDLAEGLMITVYLQNNKACRGHLLYHDFFYNICVIEIPCSAHIAIKGFTSNINAINFDESCSRDVVSLGRDKRTHGLLVYRGKIIPKRSSLDCEELLVSTCRISKVEVGGPLMNFDGNFIGLNYYHYKETPFIPSFIVVKCLQQLKLFRKVVRPWPGLRVRNLFTGECNAFEKMQTNLLRSTCVIIEKIEDQSSVKAYGLNEGDIINRVNGVYFSNAAELGSVLLDIGTAYLSKYQNSKQLDGSDMISICMKFGVSGHGGERTVVVDKLASSGVNRWPFPKPIIVQEYADGKKVLEEWYAMES</sequence>
<proteinExistence type="predicted"/>
<evidence type="ECO:0008006" key="4">
    <source>
        <dbReference type="Google" id="ProtNLM"/>
    </source>
</evidence>